<protein>
    <submittedName>
        <fullName evidence="1">DUF4865 family protein</fullName>
    </submittedName>
</protein>
<dbReference type="Pfam" id="PF16157">
    <property type="entry name" value="DUF4865"/>
    <property type="match status" value="1"/>
</dbReference>
<sequence length="195" mass="21534">MQAMQYAITLPADYDMEIIRNRVKSKGHLLDDFEGLGLKAYGIRERGVDGSPVNQYAPFYLWADPEAMNRFLNGDGFRGVIRDFGRPVVQHWQGLLHLPGPASGALPRTFSRRTETLPESTDPATAIARALAAHEELATTDGVHSTALALDPRHWELVHFTLWSDAVPHASAGDRYQVLHLSAPGVGRLGAGRQW</sequence>
<dbReference type="RefSeq" id="WP_136743543.1">
    <property type="nucleotide sequence ID" value="NZ_SUMB01000013.1"/>
</dbReference>
<accession>A0A4U0MT32</accession>
<comment type="caution">
    <text evidence="1">The sequence shown here is derived from an EMBL/GenBank/DDBJ whole genome shotgun (WGS) entry which is preliminary data.</text>
</comment>
<proteinExistence type="predicted"/>
<name>A0A4U0MT32_9ACTN</name>
<dbReference type="InterPro" id="IPR032349">
    <property type="entry name" value="DUF4865"/>
</dbReference>
<reference evidence="1 2" key="1">
    <citation type="submission" date="2019-04" db="EMBL/GenBank/DDBJ databases">
        <title>Streptomyces piniterrae sp. nov., a heliquinomycin-producing actinomycete isolated from rhizosphere soil of Pinus yunnanensis.</title>
        <authorList>
            <person name="Zhuang X."/>
            <person name="Zhao J."/>
        </authorList>
    </citation>
    <scope>NUCLEOTIDE SEQUENCE [LARGE SCALE GENOMIC DNA]</scope>
    <source>
        <strain evidence="2">jys28</strain>
    </source>
</reference>
<evidence type="ECO:0000313" key="2">
    <source>
        <dbReference type="Proteomes" id="UP000308697"/>
    </source>
</evidence>
<evidence type="ECO:0000313" key="1">
    <source>
        <dbReference type="EMBL" id="TJZ44079.1"/>
    </source>
</evidence>
<organism evidence="1 2">
    <name type="scientific">Streptomyces piniterrae</name>
    <dbReference type="NCBI Taxonomy" id="2571125"/>
    <lineage>
        <taxon>Bacteria</taxon>
        <taxon>Bacillati</taxon>
        <taxon>Actinomycetota</taxon>
        <taxon>Actinomycetes</taxon>
        <taxon>Kitasatosporales</taxon>
        <taxon>Streptomycetaceae</taxon>
        <taxon>Streptomyces</taxon>
    </lineage>
</organism>
<gene>
    <name evidence="1" type="ORF">FCH28_31240</name>
</gene>
<dbReference type="Proteomes" id="UP000308697">
    <property type="component" value="Unassembled WGS sequence"/>
</dbReference>
<dbReference type="AlphaFoldDB" id="A0A4U0MT32"/>
<dbReference type="EMBL" id="SUMB01000013">
    <property type="protein sequence ID" value="TJZ44079.1"/>
    <property type="molecule type" value="Genomic_DNA"/>
</dbReference>
<dbReference type="OrthoDB" id="2065010at2"/>
<keyword evidence="2" id="KW-1185">Reference proteome</keyword>